<evidence type="ECO:0000256" key="3">
    <source>
        <dbReference type="ARBA" id="ARBA00022989"/>
    </source>
</evidence>
<keyword evidence="7" id="KW-1185">Reference proteome</keyword>
<gene>
    <name evidence="6" type="ORF">L3081_07930</name>
</gene>
<dbReference type="RefSeq" id="WP_242284728.1">
    <property type="nucleotide sequence ID" value="NZ_JAKKSL010000001.1"/>
</dbReference>
<dbReference type="EMBL" id="JAKKSL010000001">
    <property type="protein sequence ID" value="MCI2283342.1"/>
    <property type="molecule type" value="Genomic_DNA"/>
</dbReference>
<accession>A0ABS9WZB7</accession>
<name>A0ABS9WZB7_9GAMM</name>
<dbReference type="InterPro" id="IPR007016">
    <property type="entry name" value="O-antigen_ligase-rel_domated"/>
</dbReference>
<feature type="domain" description="O-antigen ligase-related" evidence="5">
    <location>
        <begin position="223"/>
        <end position="376"/>
    </location>
</feature>
<proteinExistence type="predicted"/>
<keyword evidence="3" id="KW-1133">Transmembrane helix</keyword>
<comment type="caution">
    <text evidence="6">The sequence shown here is derived from an EMBL/GenBank/DDBJ whole genome shotgun (WGS) entry which is preliminary data.</text>
</comment>
<reference evidence="6" key="1">
    <citation type="submission" date="2022-01" db="EMBL/GenBank/DDBJ databases">
        <title>Colwellia maritima, isolated from seawater.</title>
        <authorList>
            <person name="Kristyanto S."/>
            <person name="Jung J."/>
            <person name="Jeon C.O."/>
        </authorList>
    </citation>
    <scope>NUCLEOTIDE SEQUENCE</scope>
    <source>
        <strain evidence="6">MSW7</strain>
    </source>
</reference>
<sequence>MIGRLNVGVELVIIGLLLALYGAMQLQALLLFAVVISVMVACLLPFGRSLQLAVFLVPCLAVFAGTTLLPISLATVIYLVIFGRYLTLQLLHTTYYVPGVIVTIVFIVYEFHHALMLPTLISTQSFRWMLMFLFISFLLFDKKKYITFSQLRLAFFIGLLVSTVYGGLALMFAGDGSVARHAIARFSGGAGDPNNFGLMCLLLVFFYLPNVPRKKISIQTLIIVIALLFIGSLTVSRTYFLVAFGSIGLYMVFYFRASLGELFYRFLIFFTLSLFVLCVLFYIGMLDNLDLGILKRFSGDNLSEMTGARSDILAIYFDTYFMQPAYWLFFGAGINGYFTYYNDIFMANSLFPDRVGPHNTFVEMFVSFGILGAWLIFLYIYLAFSAEKIRQRVKKIDWIAYIPLIIFFLYSLSLQNLGKYSSYLLLLMVVYRVYEEE</sequence>
<evidence type="ECO:0000313" key="6">
    <source>
        <dbReference type="EMBL" id="MCI2283342.1"/>
    </source>
</evidence>
<evidence type="ECO:0000256" key="2">
    <source>
        <dbReference type="ARBA" id="ARBA00022692"/>
    </source>
</evidence>
<evidence type="ECO:0000313" key="7">
    <source>
        <dbReference type="Proteomes" id="UP001139646"/>
    </source>
</evidence>
<dbReference type="Pfam" id="PF04932">
    <property type="entry name" value="Wzy_C"/>
    <property type="match status" value="1"/>
</dbReference>
<evidence type="ECO:0000256" key="4">
    <source>
        <dbReference type="ARBA" id="ARBA00023136"/>
    </source>
</evidence>
<dbReference type="Proteomes" id="UP001139646">
    <property type="component" value="Unassembled WGS sequence"/>
</dbReference>
<comment type="subcellular location">
    <subcellularLocation>
        <location evidence="1">Membrane</location>
        <topology evidence="1">Multi-pass membrane protein</topology>
    </subcellularLocation>
</comment>
<keyword evidence="2" id="KW-0812">Transmembrane</keyword>
<evidence type="ECO:0000256" key="1">
    <source>
        <dbReference type="ARBA" id="ARBA00004141"/>
    </source>
</evidence>
<protein>
    <recommendedName>
        <fullName evidence="5">O-antigen ligase-related domain-containing protein</fullName>
    </recommendedName>
</protein>
<organism evidence="6 7">
    <name type="scientific">Colwellia maritima</name>
    <dbReference type="NCBI Taxonomy" id="2912588"/>
    <lineage>
        <taxon>Bacteria</taxon>
        <taxon>Pseudomonadati</taxon>
        <taxon>Pseudomonadota</taxon>
        <taxon>Gammaproteobacteria</taxon>
        <taxon>Alteromonadales</taxon>
        <taxon>Colwelliaceae</taxon>
        <taxon>Colwellia</taxon>
    </lineage>
</organism>
<evidence type="ECO:0000259" key="5">
    <source>
        <dbReference type="Pfam" id="PF04932"/>
    </source>
</evidence>
<keyword evidence="4" id="KW-0472">Membrane</keyword>